<dbReference type="Pfam" id="PF00501">
    <property type="entry name" value="AMP-binding"/>
    <property type="match status" value="1"/>
</dbReference>
<comment type="pathway">
    <text evidence="1">Phytoalexin biosynthesis; 3,4',5-trihydroxystilbene biosynthesis; 3,4',5-trihydroxystilbene from trans-4-coumarate: step 1/2.</text>
</comment>
<gene>
    <name evidence="4" type="ORF">RJ639_034660</name>
</gene>
<dbReference type="GO" id="GO:0030497">
    <property type="term" value="P:fatty acid elongation"/>
    <property type="evidence" value="ECO:0007669"/>
    <property type="project" value="TreeGrafter"/>
</dbReference>
<evidence type="ECO:0000256" key="1">
    <source>
        <dbReference type="ARBA" id="ARBA00004930"/>
    </source>
</evidence>
<evidence type="ECO:0000313" key="5">
    <source>
        <dbReference type="Proteomes" id="UP001188597"/>
    </source>
</evidence>
<dbReference type="InterPro" id="IPR042099">
    <property type="entry name" value="ANL_N_sf"/>
</dbReference>
<keyword evidence="2" id="KW-0587">Phenylpropanoid metabolism</keyword>
<protein>
    <recommendedName>
        <fullName evidence="3">AMP-dependent synthetase/ligase domain-containing protein</fullName>
    </recommendedName>
</protein>
<dbReference type="InterPro" id="IPR052987">
    <property type="entry name" value="Chloroplast_AMP-bd_Enzymes"/>
</dbReference>
<evidence type="ECO:0000256" key="2">
    <source>
        <dbReference type="ARBA" id="ARBA00023051"/>
    </source>
</evidence>
<proteinExistence type="predicted"/>
<dbReference type="EMBL" id="JAVXUP010000209">
    <property type="protein sequence ID" value="KAK3034164.1"/>
    <property type="molecule type" value="Genomic_DNA"/>
</dbReference>
<organism evidence="4 5">
    <name type="scientific">Escallonia herrerae</name>
    <dbReference type="NCBI Taxonomy" id="1293975"/>
    <lineage>
        <taxon>Eukaryota</taxon>
        <taxon>Viridiplantae</taxon>
        <taxon>Streptophyta</taxon>
        <taxon>Embryophyta</taxon>
        <taxon>Tracheophyta</taxon>
        <taxon>Spermatophyta</taxon>
        <taxon>Magnoliopsida</taxon>
        <taxon>eudicotyledons</taxon>
        <taxon>Gunneridae</taxon>
        <taxon>Pentapetalae</taxon>
        <taxon>asterids</taxon>
        <taxon>campanulids</taxon>
        <taxon>Escalloniales</taxon>
        <taxon>Escalloniaceae</taxon>
        <taxon>Escallonia</taxon>
    </lineage>
</organism>
<comment type="caution">
    <text evidence="4">The sequence shown here is derived from an EMBL/GenBank/DDBJ whole genome shotgun (WGS) entry which is preliminary data.</text>
</comment>
<dbReference type="PANTHER" id="PTHR43813">
    <property type="entry name" value="ACYL-ACTIVATING ENZYME 16, CHLOROPLASTIC-RELATED"/>
    <property type="match status" value="1"/>
</dbReference>
<dbReference type="PANTHER" id="PTHR43813:SF1">
    <property type="entry name" value="ACYL-ACTIVATING ENZYME 16, CHLOROPLASTIC-RELATED"/>
    <property type="match status" value="1"/>
</dbReference>
<dbReference type="AlphaFoldDB" id="A0AA88WVS1"/>
<dbReference type="Gene3D" id="3.40.50.12780">
    <property type="entry name" value="N-terminal domain of ligase-like"/>
    <property type="match status" value="1"/>
</dbReference>
<dbReference type="GO" id="GO:0008922">
    <property type="term" value="F:long-chain fatty acid [acyl-carrier-protein] ligase activity"/>
    <property type="evidence" value="ECO:0007669"/>
    <property type="project" value="TreeGrafter"/>
</dbReference>
<dbReference type="SUPFAM" id="SSF56801">
    <property type="entry name" value="Acetyl-CoA synthetase-like"/>
    <property type="match status" value="1"/>
</dbReference>
<reference evidence="4" key="1">
    <citation type="submission" date="2022-12" db="EMBL/GenBank/DDBJ databases">
        <title>Draft genome assemblies for two species of Escallonia (Escalloniales).</title>
        <authorList>
            <person name="Chanderbali A."/>
            <person name="Dervinis C."/>
            <person name="Anghel I."/>
            <person name="Soltis D."/>
            <person name="Soltis P."/>
            <person name="Zapata F."/>
        </authorList>
    </citation>
    <scope>NUCLEOTIDE SEQUENCE</scope>
    <source>
        <strain evidence="4">UCBG64.0493</strain>
        <tissue evidence="4">Leaf</tissue>
    </source>
</reference>
<dbReference type="InterPro" id="IPR000873">
    <property type="entry name" value="AMP-dep_synth/lig_dom"/>
</dbReference>
<dbReference type="PROSITE" id="PS00455">
    <property type="entry name" value="AMP_BINDING"/>
    <property type="match status" value="1"/>
</dbReference>
<dbReference type="Proteomes" id="UP001188597">
    <property type="component" value="Unassembled WGS sequence"/>
</dbReference>
<dbReference type="InterPro" id="IPR020845">
    <property type="entry name" value="AMP-binding_CS"/>
</dbReference>
<accession>A0AA88WVS1</accession>
<evidence type="ECO:0000259" key="3">
    <source>
        <dbReference type="Pfam" id="PF00501"/>
    </source>
</evidence>
<feature type="domain" description="AMP-dependent synthetase/ligase" evidence="3">
    <location>
        <begin position="94"/>
        <end position="221"/>
    </location>
</feature>
<evidence type="ECO:0000313" key="4">
    <source>
        <dbReference type="EMBL" id="KAK3034164.1"/>
    </source>
</evidence>
<dbReference type="GO" id="GO:0009698">
    <property type="term" value="P:phenylpropanoid metabolic process"/>
    <property type="evidence" value="ECO:0007669"/>
    <property type="project" value="UniProtKB-KW"/>
</dbReference>
<dbReference type="GO" id="GO:0009507">
    <property type="term" value="C:chloroplast"/>
    <property type="evidence" value="ECO:0007669"/>
    <property type="project" value="TreeGrafter"/>
</dbReference>
<name>A0AA88WVS1_9ASTE</name>
<sequence length="234" mass="26839">MELHHHVHFPDFGFYSVGLAVDNPELFNRIAEVFCSHSAIRFAILLWGENSCLASQVMEGLPIYSYKEIIDLGSASRKILLHSHSARKSILCMFSIEVFRLDADNLLTWKQYVYEAISSDDIATILYTSGTSGNPKGVVLTHTNLLHQINNLWDIVPAEPGDRFLSMLPTWHAYERSCEYFIFTHGVEQVYTTVKNLKEDLRRYQPHYVISVPLVYQTLYRLVEVCSSFLVGFP</sequence>
<keyword evidence="5" id="KW-1185">Reference proteome</keyword>